<organism evidence="2 4">
    <name type="scientific">Acidipropionibacterium acidipropionici</name>
    <dbReference type="NCBI Taxonomy" id="1748"/>
    <lineage>
        <taxon>Bacteria</taxon>
        <taxon>Bacillati</taxon>
        <taxon>Actinomycetota</taxon>
        <taxon>Actinomycetes</taxon>
        <taxon>Propionibacteriales</taxon>
        <taxon>Propionibacteriaceae</taxon>
        <taxon>Acidipropionibacterium</taxon>
    </lineage>
</organism>
<evidence type="ECO:0000313" key="3">
    <source>
        <dbReference type="EMBL" id="AOZ46194.1"/>
    </source>
</evidence>
<dbReference type="OMA" id="MIPVRPD"/>
<keyword evidence="5" id="KW-1185">Reference proteome</keyword>
<reference evidence="2 4" key="2">
    <citation type="submission" date="2016-02" db="EMBL/GenBank/DDBJ databases">
        <title>Complete Genome Sequence of Propionibacterium acidipropionici ATCC 55737.</title>
        <authorList>
            <person name="Luna Flores C.H."/>
            <person name="Nielsen L.K."/>
            <person name="Marcellin E."/>
        </authorList>
    </citation>
    <scope>NUCLEOTIDE SEQUENCE [LARGE SCALE GENOMIC DNA]</scope>
    <source>
        <strain evidence="2 4">ATCC 55737</strain>
    </source>
</reference>
<dbReference type="Pfam" id="PF02579">
    <property type="entry name" value="Nitro_FeMo-Co"/>
    <property type="match status" value="1"/>
</dbReference>
<accession>A0A142KF16</accession>
<proteinExistence type="predicted"/>
<protein>
    <submittedName>
        <fullName evidence="2">Dinitrogenase iron-molybdenum cofactor</fullName>
    </submittedName>
</protein>
<name>A0A142KF16_9ACTN</name>
<evidence type="ECO:0000313" key="4">
    <source>
        <dbReference type="Proteomes" id="UP000075221"/>
    </source>
</evidence>
<dbReference type="SUPFAM" id="SSF53146">
    <property type="entry name" value="Nitrogenase accessory factor-like"/>
    <property type="match status" value="1"/>
</dbReference>
<dbReference type="EMBL" id="CP015970">
    <property type="protein sequence ID" value="AOZ46194.1"/>
    <property type="molecule type" value="Genomic_DNA"/>
</dbReference>
<dbReference type="Gene3D" id="3.30.420.130">
    <property type="entry name" value="Dinitrogenase iron-molybdenum cofactor biosynthesis domain"/>
    <property type="match status" value="1"/>
</dbReference>
<sequence>MNLMIPVRPDGSVEPRFGKAPMVAVAGVDEAGTITSWQTYQVNWDALHDAGTEGSHHARIVTFLRDHEVAAVVATHVGPGMQRTLNSMGLPMLLATHPDARASVEAAVAAAGEH</sequence>
<dbReference type="KEGG" id="aaci:ASQ49_13700"/>
<dbReference type="InterPro" id="IPR036105">
    <property type="entry name" value="DiNase_FeMo-co_biosyn_sf"/>
</dbReference>
<evidence type="ECO:0000313" key="5">
    <source>
        <dbReference type="Proteomes" id="UP000178666"/>
    </source>
</evidence>
<dbReference type="EMBL" id="CP014352">
    <property type="protein sequence ID" value="AMS04704.1"/>
    <property type="molecule type" value="Genomic_DNA"/>
</dbReference>
<dbReference type="RefSeq" id="WP_015070219.1">
    <property type="nucleotide sequence ID" value="NZ_CP013126.1"/>
</dbReference>
<dbReference type="AlphaFoldDB" id="A0A142KF16"/>
<dbReference type="Proteomes" id="UP000075221">
    <property type="component" value="Chromosome"/>
</dbReference>
<dbReference type="InterPro" id="IPR003731">
    <property type="entry name" value="Di-Nase_FeMo-co_biosynth"/>
</dbReference>
<reference evidence="3 5" key="1">
    <citation type="journal article" date="2016" name="Plant Dis.">
        <title>Improved production of propionic acid using genome shuffling.</title>
        <authorList>
            <person name="Luna-Flores C.H."/>
            <person name="Palfreyman R.W."/>
            <person name="Kromer J.O."/>
            <person name="Nielsen L.K."/>
            <person name="Marcellin E."/>
        </authorList>
    </citation>
    <scope>NUCLEOTIDE SEQUENCE [LARGE SCALE GENOMIC DNA]</scope>
    <source>
        <strain evidence="3 5">F3E8</strain>
    </source>
</reference>
<dbReference type="OrthoDB" id="2082835at2"/>
<evidence type="ECO:0000259" key="1">
    <source>
        <dbReference type="Pfam" id="PF02579"/>
    </source>
</evidence>
<feature type="domain" description="Dinitrogenase iron-molybdenum cofactor biosynthesis" evidence="1">
    <location>
        <begin position="10"/>
        <end position="104"/>
    </location>
</feature>
<gene>
    <name evidence="3" type="ORF">A8L58_05045</name>
    <name evidence="2" type="ORF">AXH35_03580</name>
</gene>
<dbReference type="Proteomes" id="UP000178666">
    <property type="component" value="Chromosome"/>
</dbReference>
<evidence type="ECO:0000313" key="2">
    <source>
        <dbReference type="EMBL" id="AMS04704.1"/>
    </source>
</evidence>
<dbReference type="GeneID" id="88086059"/>